<dbReference type="PANTHER" id="PTHR43104">
    <property type="entry name" value="L-2-HYDROXYGLUTARATE DEHYDROGENASE, MITOCHONDRIAL"/>
    <property type="match status" value="1"/>
</dbReference>
<dbReference type="KEGG" id="rhf:EUB48_11685"/>
<dbReference type="SUPFAM" id="SSF51905">
    <property type="entry name" value="FAD/NAD(P)-binding domain"/>
    <property type="match status" value="1"/>
</dbReference>
<dbReference type="InterPro" id="IPR036188">
    <property type="entry name" value="FAD/NAD-bd_sf"/>
</dbReference>
<evidence type="ECO:0000313" key="8">
    <source>
        <dbReference type="Proteomes" id="UP000316798"/>
    </source>
</evidence>
<keyword evidence="4" id="KW-0560">Oxidoreductase</keyword>
<feature type="domain" description="FAD dependent oxidoreductase" evidence="6">
    <location>
        <begin position="39"/>
        <end position="396"/>
    </location>
</feature>
<accession>A0A515DBW1</accession>
<comment type="similarity">
    <text evidence="5">Belongs to the L2HGDH family.</text>
</comment>
<dbReference type="Gene3D" id="3.50.50.60">
    <property type="entry name" value="FAD/NAD(P)-binding domain"/>
    <property type="match status" value="1"/>
</dbReference>
<keyword evidence="3" id="KW-0274">FAD</keyword>
<gene>
    <name evidence="7" type="ORF">EUB48_11685</name>
</gene>
<sequence>MGLHRCRRACVRWCSDCCRPIRGLSDRSGALDCRVDKVDCVVIGAGVVGLAVARALALQGREVMVLEALDAIGTGTSSRNSEVIHAGIYYATGSLKARLCVQGKQLLYAYCAERGIAHRRCGKLIVATSKAQVAQLSAIIDQARANGVHDLQRLTRGQARALEPQLECMAALHSPGTGIVDSHALMLALQGDLEHAGGMVALNSPLASAKYTQDAITLIACDDTELRATTVVNAAGLRAPALASKFAGLDARHVPPSYYAKGSYFTLSGRSPFGRLIYPVPETAGLGVHLTIDLGGQAKFGPDVQWVDSPDDLVVDPARGDAFYAEVRKYWPGLPDGALIPGYAGIRPKIAPAHAAARDFLIQGPAEHGVPGLVNLFGIESPGLTSALAIGEYVVRLLSK</sequence>
<keyword evidence="8" id="KW-1185">Reference proteome</keyword>
<dbReference type="GO" id="GO:0047545">
    <property type="term" value="F:(S)-2-hydroxyglutarate dehydrogenase activity"/>
    <property type="evidence" value="ECO:0007669"/>
    <property type="project" value="TreeGrafter"/>
</dbReference>
<keyword evidence="2" id="KW-0285">Flavoprotein</keyword>
<evidence type="ECO:0000256" key="4">
    <source>
        <dbReference type="ARBA" id="ARBA00023002"/>
    </source>
</evidence>
<dbReference type="AlphaFoldDB" id="A0A515DBW1"/>
<dbReference type="Pfam" id="PF01266">
    <property type="entry name" value="DAO"/>
    <property type="match status" value="1"/>
</dbReference>
<evidence type="ECO:0000256" key="3">
    <source>
        <dbReference type="ARBA" id="ARBA00022827"/>
    </source>
</evidence>
<dbReference type="PANTHER" id="PTHR43104:SF4">
    <property type="entry name" value="L-2-HYDROXYGLUTARATE DEHYDROGENASE, MITOCHONDRIAL"/>
    <property type="match status" value="1"/>
</dbReference>
<evidence type="ECO:0000256" key="2">
    <source>
        <dbReference type="ARBA" id="ARBA00022630"/>
    </source>
</evidence>
<dbReference type="InterPro" id="IPR006076">
    <property type="entry name" value="FAD-dep_OxRdtase"/>
</dbReference>
<evidence type="ECO:0000313" key="7">
    <source>
        <dbReference type="EMBL" id="QDL37860.1"/>
    </source>
</evidence>
<protein>
    <submittedName>
        <fullName evidence="7">NAD(P)/FAD-dependent oxidoreductase</fullName>
    </submittedName>
</protein>
<dbReference type="Proteomes" id="UP000316798">
    <property type="component" value="Chromosome"/>
</dbReference>
<dbReference type="OrthoDB" id="9801699at2"/>
<evidence type="ECO:0000259" key="6">
    <source>
        <dbReference type="Pfam" id="PF01266"/>
    </source>
</evidence>
<name>A0A515DBW1_9BURK</name>
<evidence type="ECO:0000256" key="5">
    <source>
        <dbReference type="ARBA" id="ARBA00037941"/>
    </source>
</evidence>
<comment type="cofactor">
    <cofactor evidence="1">
        <name>FAD</name>
        <dbReference type="ChEBI" id="CHEBI:57692"/>
    </cofactor>
</comment>
<dbReference type="EMBL" id="CP035503">
    <property type="protein sequence ID" value="QDL37860.1"/>
    <property type="molecule type" value="Genomic_DNA"/>
</dbReference>
<organism evidence="7 8">
    <name type="scientific">Rhodoferax sediminis</name>
    <dbReference type="NCBI Taxonomy" id="2509614"/>
    <lineage>
        <taxon>Bacteria</taxon>
        <taxon>Pseudomonadati</taxon>
        <taxon>Pseudomonadota</taxon>
        <taxon>Betaproteobacteria</taxon>
        <taxon>Burkholderiales</taxon>
        <taxon>Comamonadaceae</taxon>
        <taxon>Rhodoferax</taxon>
    </lineage>
</organism>
<dbReference type="Gene3D" id="3.30.9.10">
    <property type="entry name" value="D-Amino Acid Oxidase, subunit A, domain 2"/>
    <property type="match status" value="1"/>
</dbReference>
<proteinExistence type="inferred from homology"/>
<evidence type="ECO:0000256" key="1">
    <source>
        <dbReference type="ARBA" id="ARBA00001974"/>
    </source>
</evidence>
<reference evidence="7 8" key="1">
    <citation type="submission" date="2019-01" db="EMBL/GenBank/DDBJ databases">
        <title>Genomic insights into a novel species Rhodoferax sp.</title>
        <authorList>
            <person name="Jin L."/>
        </authorList>
    </citation>
    <scope>NUCLEOTIDE SEQUENCE [LARGE SCALE GENOMIC DNA]</scope>
    <source>
        <strain evidence="7 8">CHu59-6-5</strain>
    </source>
</reference>